<dbReference type="OMA" id="DPGFLDC"/>
<dbReference type="Pfam" id="PF08240">
    <property type="entry name" value="ADH_N"/>
    <property type="match status" value="1"/>
</dbReference>
<dbReference type="Pfam" id="PF13602">
    <property type="entry name" value="ADH_zinc_N_2"/>
    <property type="match status" value="1"/>
</dbReference>
<dbReference type="SUPFAM" id="SSF50129">
    <property type="entry name" value="GroES-like"/>
    <property type="match status" value="1"/>
</dbReference>
<sequence length="272" mass="29503">VLIRVHAAGVNPVDTYISQGQFSGIPEDLPYIPGIDGSGIVEKVGAKVTKFSVGDRVFFTGDLQCGSYAEYTAKDEGRCWKLPQHLSFEQGACIGIPYFTAYKALISKVDCLRDQTILVHGASGGTGLATCQIAKVLALKVLGTAGSDEGARVVKERGMADQVFNHKQKNYAHKILVSSDFFNYTYTDNVGVDIIVEMAADMNLERDASLIKPGGTIADEWNTAGQYILQLLEGKKLNPVVDKVYPLEDAVKAHHDIMHNQGSKGKLVLKIV</sequence>
<dbReference type="InterPro" id="IPR002364">
    <property type="entry name" value="Quin_OxRdtase/zeta-crystal_CS"/>
</dbReference>
<accession>A0A915IZ42</accession>
<dbReference type="Pfam" id="PF00107">
    <property type="entry name" value="ADH_zinc_N"/>
    <property type="match status" value="1"/>
</dbReference>
<evidence type="ECO:0000256" key="7">
    <source>
        <dbReference type="ARBA" id="ARBA00022990"/>
    </source>
</evidence>
<dbReference type="InterPro" id="IPR051603">
    <property type="entry name" value="Zinc-ADH_QOR/CCCR"/>
</dbReference>
<evidence type="ECO:0000256" key="3">
    <source>
        <dbReference type="ARBA" id="ARBA00011881"/>
    </source>
</evidence>
<proteinExistence type="inferred from homology"/>
<evidence type="ECO:0000256" key="5">
    <source>
        <dbReference type="ARBA" id="ARBA00022857"/>
    </source>
</evidence>
<comment type="similarity">
    <text evidence="2">Belongs to the zinc-containing alcohol dehydrogenase family. Quinone oxidoreductase subfamily.</text>
</comment>
<organism evidence="9 10">
    <name type="scientific">Romanomermis culicivorax</name>
    <name type="common">Nematode worm</name>
    <dbReference type="NCBI Taxonomy" id="13658"/>
    <lineage>
        <taxon>Eukaryota</taxon>
        <taxon>Metazoa</taxon>
        <taxon>Ecdysozoa</taxon>
        <taxon>Nematoda</taxon>
        <taxon>Enoplea</taxon>
        <taxon>Dorylaimia</taxon>
        <taxon>Mermithida</taxon>
        <taxon>Mermithoidea</taxon>
        <taxon>Mermithidae</taxon>
        <taxon>Romanomermis</taxon>
    </lineage>
</organism>
<keyword evidence="7" id="KW-0007">Acetylation</keyword>
<dbReference type="PANTHER" id="PTHR44154:SF1">
    <property type="entry name" value="QUINONE OXIDOREDUCTASE"/>
    <property type="match status" value="1"/>
</dbReference>
<evidence type="ECO:0000256" key="1">
    <source>
        <dbReference type="ARBA" id="ARBA00004496"/>
    </source>
</evidence>
<dbReference type="InterPro" id="IPR036291">
    <property type="entry name" value="NAD(P)-bd_dom_sf"/>
</dbReference>
<dbReference type="GO" id="GO:0003960">
    <property type="term" value="F:quinone reductase (NADPH) activity"/>
    <property type="evidence" value="ECO:0007669"/>
    <property type="project" value="TreeGrafter"/>
</dbReference>
<dbReference type="InterPro" id="IPR020843">
    <property type="entry name" value="ER"/>
</dbReference>
<dbReference type="CDD" id="cd08253">
    <property type="entry name" value="zeta_crystallin"/>
    <property type="match status" value="1"/>
</dbReference>
<dbReference type="SMART" id="SM00829">
    <property type="entry name" value="PKS_ER"/>
    <property type="match status" value="1"/>
</dbReference>
<keyword evidence="6" id="KW-0694">RNA-binding</keyword>
<dbReference type="GO" id="GO:0070402">
    <property type="term" value="F:NADPH binding"/>
    <property type="evidence" value="ECO:0007669"/>
    <property type="project" value="TreeGrafter"/>
</dbReference>
<dbReference type="GO" id="GO:0005829">
    <property type="term" value="C:cytosol"/>
    <property type="evidence" value="ECO:0007669"/>
    <property type="project" value="TreeGrafter"/>
</dbReference>
<evidence type="ECO:0000313" key="9">
    <source>
        <dbReference type="Proteomes" id="UP000887565"/>
    </source>
</evidence>
<evidence type="ECO:0000259" key="8">
    <source>
        <dbReference type="SMART" id="SM00829"/>
    </source>
</evidence>
<dbReference type="GO" id="GO:0008270">
    <property type="term" value="F:zinc ion binding"/>
    <property type="evidence" value="ECO:0007669"/>
    <property type="project" value="InterPro"/>
</dbReference>
<dbReference type="InterPro" id="IPR013149">
    <property type="entry name" value="ADH-like_C"/>
</dbReference>
<dbReference type="PROSITE" id="PS01162">
    <property type="entry name" value="QOR_ZETA_CRYSTAL"/>
    <property type="match status" value="1"/>
</dbReference>
<keyword evidence="9" id="KW-1185">Reference proteome</keyword>
<keyword evidence="5" id="KW-0521">NADP</keyword>
<evidence type="ECO:0000256" key="2">
    <source>
        <dbReference type="ARBA" id="ARBA00010371"/>
    </source>
</evidence>
<comment type="subunit">
    <text evidence="3">Homotetramer.</text>
</comment>
<name>A0A915IZ42_ROMCU</name>
<dbReference type="Proteomes" id="UP000887565">
    <property type="component" value="Unplaced"/>
</dbReference>
<comment type="subcellular location">
    <subcellularLocation>
        <location evidence="1">Cytoplasm</location>
    </subcellularLocation>
</comment>
<dbReference type="InterPro" id="IPR011032">
    <property type="entry name" value="GroES-like_sf"/>
</dbReference>
<keyword evidence="4" id="KW-0963">Cytoplasm</keyword>
<dbReference type="Gene3D" id="3.90.180.10">
    <property type="entry name" value="Medium-chain alcohol dehydrogenases, catalytic domain"/>
    <property type="match status" value="1"/>
</dbReference>
<dbReference type="SUPFAM" id="SSF51735">
    <property type="entry name" value="NAD(P)-binding Rossmann-fold domains"/>
    <property type="match status" value="1"/>
</dbReference>
<dbReference type="WBParaSite" id="nRc.2.0.1.t19390-RA">
    <property type="protein sequence ID" value="nRc.2.0.1.t19390-RA"/>
    <property type="gene ID" value="nRc.2.0.1.g19390"/>
</dbReference>
<evidence type="ECO:0000256" key="6">
    <source>
        <dbReference type="ARBA" id="ARBA00022884"/>
    </source>
</evidence>
<dbReference type="PANTHER" id="PTHR44154">
    <property type="entry name" value="QUINONE OXIDOREDUCTASE"/>
    <property type="match status" value="1"/>
</dbReference>
<dbReference type="AlphaFoldDB" id="A0A915IZ42"/>
<evidence type="ECO:0000256" key="4">
    <source>
        <dbReference type="ARBA" id="ARBA00022490"/>
    </source>
</evidence>
<feature type="domain" description="Enoyl reductase (ER)" evidence="8">
    <location>
        <begin position="1"/>
        <end position="269"/>
    </location>
</feature>
<evidence type="ECO:0000313" key="10">
    <source>
        <dbReference type="WBParaSite" id="nRc.2.0.1.t19390-RA"/>
    </source>
</evidence>
<dbReference type="InterPro" id="IPR013154">
    <property type="entry name" value="ADH-like_N"/>
</dbReference>
<dbReference type="GO" id="GO:0003730">
    <property type="term" value="F:mRNA 3'-UTR binding"/>
    <property type="evidence" value="ECO:0007669"/>
    <property type="project" value="TreeGrafter"/>
</dbReference>
<reference evidence="10" key="1">
    <citation type="submission" date="2022-11" db="UniProtKB">
        <authorList>
            <consortium name="WormBaseParasite"/>
        </authorList>
    </citation>
    <scope>IDENTIFICATION</scope>
</reference>
<protein>
    <submittedName>
        <fullName evidence="10">Enoyl reductase (ER) domain-containing protein</fullName>
    </submittedName>
</protein>
<dbReference type="FunFam" id="3.40.50.720:FF:000244">
    <property type="entry name" value="quinone oxidoreductase"/>
    <property type="match status" value="1"/>
</dbReference>